<proteinExistence type="predicted"/>
<keyword evidence="2" id="KW-1185">Reference proteome</keyword>
<dbReference type="EMBL" id="JAYMGO010000004">
    <property type="protein sequence ID" value="KAL1276124.1"/>
    <property type="molecule type" value="Genomic_DNA"/>
</dbReference>
<gene>
    <name evidence="1" type="ORF">QQF64_035747</name>
</gene>
<organism evidence="1 2">
    <name type="scientific">Cirrhinus molitorella</name>
    <name type="common">mud carp</name>
    <dbReference type="NCBI Taxonomy" id="172907"/>
    <lineage>
        <taxon>Eukaryota</taxon>
        <taxon>Metazoa</taxon>
        <taxon>Chordata</taxon>
        <taxon>Craniata</taxon>
        <taxon>Vertebrata</taxon>
        <taxon>Euteleostomi</taxon>
        <taxon>Actinopterygii</taxon>
        <taxon>Neopterygii</taxon>
        <taxon>Teleostei</taxon>
        <taxon>Ostariophysi</taxon>
        <taxon>Cypriniformes</taxon>
        <taxon>Cyprinidae</taxon>
        <taxon>Labeoninae</taxon>
        <taxon>Labeonini</taxon>
        <taxon>Cirrhinus</taxon>
    </lineage>
</organism>
<accession>A0ABR3NGS1</accession>
<protein>
    <submittedName>
        <fullName evidence="1">Uncharacterized protein</fullName>
    </submittedName>
</protein>
<reference evidence="1 2" key="1">
    <citation type="submission" date="2023-09" db="EMBL/GenBank/DDBJ databases">
        <authorList>
            <person name="Wang M."/>
        </authorList>
    </citation>
    <scope>NUCLEOTIDE SEQUENCE [LARGE SCALE GENOMIC DNA]</scope>
    <source>
        <strain evidence="1">GT-2023</strain>
        <tissue evidence="1">Liver</tissue>
    </source>
</reference>
<name>A0ABR3NGS1_9TELE</name>
<sequence>MSDNNIFHQDRIPSQLDEGDKGFELFELQIHSLFVGGHKFVASHQLFQRSAALADPNPITIFFTCVTDVTIHGQASVERGFSINKELIVENPRERSLLAQRLIVDHVRFVGGVTKVEITKELLLSAAGARQKYHGYLDEE</sequence>
<evidence type="ECO:0000313" key="2">
    <source>
        <dbReference type="Proteomes" id="UP001558613"/>
    </source>
</evidence>
<evidence type="ECO:0000313" key="1">
    <source>
        <dbReference type="EMBL" id="KAL1276124.1"/>
    </source>
</evidence>
<dbReference type="Proteomes" id="UP001558613">
    <property type="component" value="Unassembled WGS sequence"/>
</dbReference>
<comment type="caution">
    <text evidence="1">The sequence shown here is derived from an EMBL/GenBank/DDBJ whole genome shotgun (WGS) entry which is preliminary data.</text>
</comment>